<keyword evidence="1" id="KW-1133">Transmembrane helix</keyword>
<dbReference type="AlphaFoldDB" id="A0A4U5MFT9"/>
<dbReference type="PANTHER" id="PTHR23360">
    <property type="entry name" value="G-PROTEIN COUPLED RECEPTORS FAMILY 1 PROFILE DOMAIN-CONTAINING PROTEIN-RELATED"/>
    <property type="match status" value="1"/>
</dbReference>
<reference evidence="2 3" key="1">
    <citation type="journal article" date="2015" name="Genome Biol.">
        <title>Comparative genomics of Steinernema reveals deeply conserved gene regulatory networks.</title>
        <authorList>
            <person name="Dillman A.R."/>
            <person name="Macchietto M."/>
            <person name="Porter C.F."/>
            <person name="Rogers A."/>
            <person name="Williams B."/>
            <person name="Antoshechkin I."/>
            <person name="Lee M.M."/>
            <person name="Goodwin Z."/>
            <person name="Lu X."/>
            <person name="Lewis E.E."/>
            <person name="Goodrich-Blair H."/>
            <person name="Stock S.P."/>
            <person name="Adams B.J."/>
            <person name="Sternberg P.W."/>
            <person name="Mortazavi A."/>
        </authorList>
    </citation>
    <scope>NUCLEOTIDE SEQUENCE [LARGE SCALE GENOMIC DNA]</scope>
    <source>
        <strain evidence="2 3">ALL</strain>
    </source>
</reference>
<accession>A0A4U5MFT9</accession>
<dbReference type="InterPro" id="IPR047130">
    <property type="entry name" value="7TM_GPCR_Srsx_nematod"/>
</dbReference>
<protein>
    <recommendedName>
        <fullName evidence="4">G-protein coupled receptors family 1 profile domain-containing protein</fullName>
    </recommendedName>
</protein>
<evidence type="ECO:0008006" key="4">
    <source>
        <dbReference type="Google" id="ProtNLM"/>
    </source>
</evidence>
<dbReference type="EMBL" id="AZBU02000008">
    <property type="protein sequence ID" value="TKR68084.1"/>
    <property type="molecule type" value="Genomic_DNA"/>
</dbReference>
<keyword evidence="1" id="KW-0472">Membrane</keyword>
<feature type="transmembrane region" description="Helical" evidence="1">
    <location>
        <begin position="132"/>
        <end position="151"/>
    </location>
</feature>
<keyword evidence="1" id="KW-0812">Transmembrane</keyword>
<dbReference type="Proteomes" id="UP000298663">
    <property type="component" value="Unassembled WGS sequence"/>
</dbReference>
<keyword evidence="3" id="KW-1185">Reference proteome</keyword>
<comment type="caution">
    <text evidence="2">The sequence shown here is derived from an EMBL/GenBank/DDBJ whole genome shotgun (WGS) entry which is preliminary data.</text>
</comment>
<evidence type="ECO:0000256" key="1">
    <source>
        <dbReference type="SAM" id="Phobius"/>
    </source>
</evidence>
<reference evidence="2 3" key="2">
    <citation type="journal article" date="2019" name="G3 (Bethesda)">
        <title>Hybrid Assembly of the Genome of the Entomopathogenic Nematode Steinernema carpocapsae Identifies the X-Chromosome.</title>
        <authorList>
            <person name="Serra L."/>
            <person name="Macchietto M."/>
            <person name="Macias-Munoz A."/>
            <person name="McGill C.J."/>
            <person name="Rodriguez I.M."/>
            <person name="Rodriguez B."/>
            <person name="Murad R."/>
            <person name="Mortazavi A."/>
        </authorList>
    </citation>
    <scope>NUCLEOTIDE SEQUENCE [LARGE SCALE GENOMIC DNA]</scope>
    <source>
        <strain evidence="2 3">ALL</strain>
    </source>
</reference>
<dbReference type="OrthoDB" id="5813285at2759"/>
<feature type="transmembrane region" description="Helical" evidence="1">
    <location>
        <begin position="187"/>
        <end position="208"/>
    </location>
</feature>
<feature type="transmembrane region" description="Helical" evidence="1">
    <location>
        <begin position="15"/>
        <end position="36"/>
    </location>
</feature>
<evidence type="ECO:0000313" key="2">
    <source>
        <dbReference type="EMBL" id="TKR68084.1"/>
    </source>
</evidence>
<dbReference type="Gene3D" id="1.20.1070.10">
    <property type="entry name" value="Rhodopsin 7-helix transmembrane proteins"/>
    <property type="match status" value="1"/>
</dbReference>
<gene>
    <name evidence="2" type="ORF">L596_024123</name>
</gene>
<dbReference type="SUPFAM" id="SSF81321">
    <property type="entry name" value="Family A G protein-coupled receptor-like"/>
    <property type="match status" value="1"/>
</dbReference>
<name>A0A4U5MFT9_STECR</name>
<proteinExistence type="predicted"/>
<dbReference type="PANTHER" id="PTHR23360:SF19">
    <property type="entry name" value="G-PROTEIN COUPLED RECEPTORS FAMILY 1 PROFILE DOMAIN-CONTAINING PROTEIN"/>
    <property type="match status" value="1"/>
</dbReference>
<organism evidence="2 3">
    <name type="scientific">Steinernema carpocapsae</name>
    <name type="common">Entomopathogenic nematode</name>
    <dbReference type="NCBI Taxonomy" id="34508"/>
    <lineage>
        <taxon>Eukaryota</taxon>
        <taxon>Metazoa</taxon>
        <taxon>Ecdysozoa</taxon>
        <taxon>Nematoda</taxon>
        <taxon>Chromadorea</taxon>
        <taxon>Rhabditida</taxon>
        <taxon>Tylenchina</taxon>
        <taxon>Panagrolaimomorpha</taxon>
        <taxon>Strongyloidoidea</taxon>
        <taxon>Steinernematidae</taxon>
        <taxon>Steinernema</taxon>
    </lineage>
</organism>
<sequence>MVFTTELLDFRRETILYLVLGPLALLLNIPIVVLILSSRTLRIRKEFIMIIGLCLVDATCGLAYTSTGIYRLRLIDSHRLEEITSRFFCNKTFGQVVLIQFDQLMSCIVVVTTLDRAFAIFKPIAYFKLSPFYAWKVVLFVFLQAAFFYVLSHILTMDNEAAEVSALCYTSDSVDATFYDVLRGIRIVSVTISIVMYIPIGIRLIYFAKHQSEVNFSSSRFKQLKTMTITVGKTNSYVDGYSLHPHSGRRFAANLFGLARHAMFFYLLNLSKCSLNVFIFSWRHKEILEEIRLRLGQLKSRKVKRINRISSENFKIRSSEAITKF</sequence>
<evidence type="ECO:0000313" key="3">
    <source>
        <dbReference type="Proteomes" id="UP000298663"/>
    </source>
</evidence>
<feature type="transmembrane region" description="Helical" evidence="1">
    <location>
        <begin position="48"/>
        <end position="70"/>
    </location>
</feature>